<feature type="repeat" description="ANK" evidence="10">
    <location>
        <begin position="2147"/>
        <end position="2179"/>
    </location>
</feature>
<dbReference type="Gene3D" id="3.30.420.10">
    <property type="entry name" value="Ribonuclease H-like superfamily/Ribonuclease H"/>
    <property type="match status" value="2"/>
</dbReference>
<feature type="domain" description="PARP alpha-helical" evidence="14">
    <location>
        <begin position="2926"/>
        <end position="3058"/>
    </location>
</feature>
<dbReference type="InterPro" id="IPR036930">
    <property type="entry name" value="WGR_dom_sf"/>
</dbReference>
<protein>
    <recommendedName>
        <fullName evidence="11">Poly [ADP-ribose] polymerase</fullName>
        <shortName evidence="11">PARP</shortName>
        <ecNumber evidence="11">2.4.2.-</ecNumber>
    </recommendedName>
</protein>
<feature type="repeat" description="ANK" evidence="10">
    <location>
        <begin position="2581"/>
        <end position="2613"/>
    </location>
</feature>
<dbReference type="SUPFAM" id="SSF47587">
    <property type="entry name" value="Domain of poly(ADP-ribose) polymerase"/>
    <property type="match status" value="1"/>
</dbReference>
<feature type="domain" description="PARP catalytic" evidence="13">
    <location>
        <begin position="3068"/>
        <end position="3306"/>
    </location>
</feature>
<dbReference type="InterPro" id="IPR036770">
    <property type="entry name" value="Ankyrin_rpt-contain_sf"/>
</dbReference>
<dbReference type="Pfam" id="PF12796">
    <property type="entry name" value="Ank_2"/>
    <property type="match status" value="7"/>
</dbReference>
<dbReference type="InterPro" id="IPR012317">
    <property type="entry name" value="Poly(ADP-ribose)pol_cat_dom"/>
</dbReference>
<dbReference type="Proteomes" id="UP000605846">
    <property type="component" value="Unassembled WGS sequence"/>
</dbReference>
<dbReference type="SMART" id="SM00773">
    <property type="entry name" value="WGR"/>
    <property type="match status" value="1"/>
</dbReference>
<sequence>MEIPRQQFSQKLSTIRKAIEECDFLSIDTELSGLHRPGNSKRVDTLANRYAEYREASRRFIIIQFGLCTFKWDEPSGRYIAKPFNFYIFPTSMTGKIQPNRVFHTQAQAFDFLSKQSFDFNKWVYQGIPYLTRQEEKEYVEDAKRRLADELPDIPIDEKELPFVNAAREKIESWISNSNPEDPEGVNITTRNAYQRRLIYQEVRNRYEQLTADGRQGFIRVMRLNEKQLKQRAKERQKQFEKDCEYAVGFRKVIDWISESKKMVVGHNMLLDVCHIIGQFIEPLPESVGEFKNLAHSIFPNMIDTKYMSSAATELHPLVGTATSLDVLRFETNKEAFKNPHIGTSAFAMLRSLLTSPVEMDREFPRYLTEMAHEAGWDAYMTGAVFLKLVSYLEKAEDNLADAEEKEKPTTDDGWDIEDQGEENDDSNWLRTDEEEIYNYGSIRVPLMNGKDQLTPLLSIFVNKATMVRTGFECFDFIREEVIIEQANTFHIRGYTQSALESVLSLFDPFGRYIFETIDSESGFVIYENLHEDPVAVKRTVIEKLALIRTVSKDVVVETASDAHILRIPQALPNILYIVSMTRSERSASKRLQKADYSLRDRAARRPASITKRTDRQIPSASTDISARKRAVMAEKRRALAASAKTIGKVESIEDFQQPGSDKPILYLVRRSGHSQSTWEPATRIDSPELLAAFHQRVQENSGYAINSADAIETTGNRPSRMSKTRAAFRLKEMQEDIEQPEEPLVKRAKRRSDDTSEPKKTVVRKKRTRREEERIQAIIAARKERKLERASIVIDETIFAEDPSDCCSRCSVRLYRVAVENNDIDALKEVIANKQKVPHWKFEEREYTGDSVYKAAVLKGNFELIDLLLKDEEAGHLKIPSRYMSYASNTGYIGRSTFGFAVRKVNESRGNRQGNSAFYKQTGKDLMDVDYGRIYIRPNDLSILSCLHYPDHMQDQQVMDCFEKASFVEDGTNEAHYFIVASGNGILAAKRFEQNWQEGWYNHLHIGALKFRGEESFNTYRRNQIMKKLTLCKGLTPVACAAINPSSKYLDELYTALDASERNETDEHGRSIAHFAAASPTADCVNYLITKGFNLSLGDKYKFTPLMQAARFGRHLNIKPLLMYLNNNVLPAPEIADHTLFRNKRRPLHYAAHFGHAETCRTLIECGATVDPVDSGERATPLMLAAQQGHVECVRVLIELGANPEAEDRYNRTPLHLAARNGHYAVVKYLLQEGVDANSSDSSSNQPMHYAAAFGWLKIVKLLLVYGKADPSAVNVWRSTPCSVANLKGHIAIVEYLLSLPEHPIDVDFKDEDGRTMLHHCVVEKVQSTIEVEQLFRKARILLTKNADVNIKDMNGNTVMHSLANACYFKKHRPQGWIPPDAPKFPRPVPLAFDDEEGIAFQLELAKMILDAGADLSMKNSAGETPLAVAMSQKNFPIVETLIKHGATYWIDEDHKGNNFFHHFLEAQNRINWSINNTQFDSTRQERYFNQIQRIWRAVLATNPPQDALQVMGKTALAHSLYQVIDKQRKYFDEEVSKMRIKIRNSSSYRGYGQTETEQASTRTGVNFTLSFHNWCSSAKQFVDLCHADVNAVVQLPKDFKKKNPKAKPSDYPSGTGYTLLHISAELQHPELAEFLLSIGCDPNKPVGLGAACKKNTMPLSMTLSSQTKRPGQHLPDDSIQSKEYCNQIYDVIEPDYEALLRETVRTYIKYGASSCSPGEDGITPLMKASQMYNKDVVEILCQDKNVTPNVVDNSNHTALLYAAESVQRIYFQNKEDAIDLSVIEALLGIGETPNFKCKDGDSIFMQVIKFGYAPLFRLLLSNSVDHSLAKALETPLLVACKENVPEILQAYIQWLEREAIDVNIYDKQYNTPLSVVASNGNQHAVEVFIKHGALPDFQESTSLINAIREKHYEIARLLIQAGANVNRKVGKVSSPLQYAVKTEKHRFVQLILDAGADVHATNDKLQTALHLAIEQTKSQTNASLRIERLLLRFGADINATDILGRTPLHIAFTPLNVIPRMKKMTTIAKKFRTMVKEDNLIKSRKTEIQEYGEKYGLGDAESNQWFQNAKRKQLEKKDELRRREKKNPEQDEELRPTEQEKEVLKMYTDFEWESDSVTRTRRDPIDIIRVLAEYNQLQYDTADHFGRTPLHYAACVGAFSSTTYLLDKKVDINAEDEDKNSPLQLSLLHNHVDYSVMLCNSGALVTKDLVCPDGKQVSTFHYSLSLSIMNMAYLIMEKDKSILVSASLQDALRTGKYHLADILLQSADISTLSGVLKPANQNLWHIISDFTPFDREAWDEYLEDFIEKISTIDIEICPDAHGRTPVHYAAKHGQDALLRHLVSQSACPLDIPDEEKTYELWYAVSSNNAECVQILLNSGVQVNQLMSGEKLSPLAAAVSQNNENIVRSLLQAGALTDSDSAFGRSNAVLLACLRNNRTILELLIRAGANLDTPSAMAISDKEKVNVYPFFAAAKASDIGILRLLVDNNADPNISCAYNGKEHPTKTLFTFTAEQSYLNKLKLLVKHPRINLNIKDGSSMRSIFYMYFFDRREKQLLDKTIYEDMIHYLQPSVNEVDASTGMTPLEVAIREHDIILVNRLLELYADPNVASCSIASDKCQGQQVAEPVNAVFHAVLHNDLAALKSLCQYSKYPIAWDAVDSQGRNVLCRLVIGTEGYSHENIDILQFLASTTGRHFFILAEVRDNKGRRAIDYAQLRCRKAIYDELLKLGVSPPSQDLSTDDSLTDDIDMDSISLDNVEEDADAERARLQLEKDAKRGPTEEKEEPVTIDQYSQLQHIGIVALDFDNQPFDIMLMKVDIKHGCVGLNMFYKLSVIYNKILDLYVLWTRWGSFGEEGMHQKTPFLTKQEAVNEFKAIFKAKTGNFWEDRLTSFTPKPGRFELITVKEKKTVDIILEDYDFTKSDVPAQIPSSLYNTMRFFCNFSYLQKGFKNANLDIPVGQVPQSSITKAYAIFQEIESLKQEFEQRSQRMSVTERYSAQKLHHHTLVQKSNEYYRLLPKTNDKNKGIRPLIQQHLVNAELARLNDVAYLNFSANVALATKHKANEINPLDYAYRSLGCRLTEIDPDLVEYDMVSKYMTSTAKTTGYEISYLFAVDRAEERERFQPFANNFNRKLLWHGSSIGNFLGILKQGLRCKPSISGDNGSMYGNGIYFADMFAKSINYAYNNYDDVDSAFSLLLLCEVALGKECEMTCFKKDSYSPSDGHMSVKGLGKCGPNPTNTIIDEQGVQIPMGPPINIEYESSYLESLGSPYYSLLNHHEYIVYDEAQVKIRYLVLVRNTNYCFLCRQQVGESSVKPMKDYKLTAYNDCNLNDYEKQLINAYLSHTNQTAKSVFDEDLSEFIGSGQYKQRWQTPIDLSLTSKICYKCAHSATTMMLVKRMKISPNKLPDAILERPLCKYGFECHNKNHLYHAKRYQHWQEKMPEDTSSSEDTTDLDLCNTNVESMQTDFSGHNDDNDDNDYSDYNNDMIVDD</sequence>
<feature type="compositionally biased region" description="Basic and acidic residues" evidence="12">
    <location>
        <begin position="752"/>
        <end position="761"/>
    </location>
</feature>
<dbReference type="CDD" id="cd01437">
    <property type="entry name" value="parp_like"/>
    <property type="match status" value="1"/>
</dbReference>
<name>A0A8H7BT59_9FUNG</name>
<dbReference type="GO" id="GO:0005634">
    <property type="term" value="C:nucleus"/>
    <property type="evidence" value="ECO:0007669"/>
    <property type="project" value="UniProtKB-SubCell"/>
</dbReference>
<dbReference type="EC" id="2.4.2.-" evidence="11"/>
<feature type="repeat" description="ANK" evidence="10">
    <location>
        <begin position="2391"/>
        <end position="2423"/>
    </location>
</feature>
<feature type="repeat" description="ANK" evidence="10">
    <location>
        <begin position="1069"/>
        <end position="1101"/>
    </location>
</feature>
<dbReference type="Pfam" id="PF02877">
    <property type="entry name" value="PARP_reg"/>
    <property type="match status" value="1"/>
</dbReference>
<dbReference type="SUPFAM" id="SSF48403">
    <property type="entry name" value="Ankyrin repeat"/>
    <property type="match status" value="6"/>
</dbReference>
<dbReference type="InterPro" id="IPR008893">
    <property type="entry name" value="WGR_domain"/>
</dbReference>
<dbReference type="OrthoDB" id="2017365at2759"/>
<dbReference type="PANTHER" id="PTHR24126:SF14">
    <property type="entry name" value="ANK_REP_REGION DOMAIN-CONTAINING PROTEIN"/>
    <property type="match status" value="1"/>
</dbReference>
<dbReference type="Pfam" id="PF00023">
    <property type="entry name" value="Ank"/>
    <property type="match status" value="2"/>
</dbReference>
<dbReference type="InterPro" id="IPR012337">
    <property type="entry name" value="RNaseH-like_sf"/>
</dbReference>
<comment type="subcellular location">
    <subcellularLocation>
        <location evidence="1">Nucleus</location>
    </subcellularLocation>
</comment>
<feature type="compositionally biased region" description="Basic and acidic residues" evidence="12">
    <location>
        <begin position="401"/>
        <end position="411"/>
    </location>
</feature>
<dbReference type="InterPro" id="IPR004102">
    <property type="entry name" value="Poly(ADP-ribose)pol_reg_dom"/>
</dbReference>
<evidence type="ECO:0000256" key="2">
    <source>
        <dbReference type="ARBA" id="ARBA00008372"/>
    </source>
</evidence>
<feature type="region of interest" description="Disordered" evidence="12">
    <location>
        <begin position="735"/>
        <end position="768"/>
    </location>
</feature>
<keyword evidence="5" id="KW-0548">Nucleotidyltransferase</keyword>
<feature type="compositionally biased region" description="Basic and acidic residues" evidence="12">
    <location>
        <begin position="2077"/>
        <end position="2102"/>
    </location>
</feature>
<evidence type="ECO:0000259" key="13">
    <source>
        <dbReference type="PROSITE" id="PS51059"/>
    </source>
</evidence>
<keyword evidence="8 10" id="KW-0040">ANK repeat</keyword>
<evidence type="ECO:0000313" key="17">
    <source>
        <dbReference type="Proteomes" id="UP000605846"/>
    </source>
</evidence>
<evidence type="ECO:0000256" key="6">
    <source>
        <dbReference type="ARBA" id="ARBA00022737"/>
    </source>
</evidence>
<organism evidence="16 17">
    <name type="scientific">Apophysomyces ossiformis</name>
    <dbReference type="NCBI Taxonomy" id="679940"/>
    <lineage>
        <taxon>Eukaryota</taxon>
        <taxon>Fungi</taxon>
        <taxon>Fungi incertae sedis</taxon>
        <taxon>Mucoromycota</taxon>
        <taxon>Mucoromycotina</taxon>
        <taxon>Mucoromycetes</taxon>
        <taxon>Mucorales</taxon>
        <taxon>Mucorineae</taxon>
        <taxon>Mucoraceae</taxon>
        <taxon>Apophysomyces</taxon>
    </lineage>
</organism>
<feature type="repeat" description="ANK" evidence="10">
    <location>
        <begin position="1423"/>
        <end position="1455"/>
    </location>
</feature>
<evidence type="ECO:0000256" key="10">
    <source>
        <dbReference type="PROSITE-ProRule" id="PRU00023"/>
    </source>
</evidence>
<feature type="repeat" description="ANK" evidence="10">
    <location>
        <begin position="2323"/>
        <end position="2348"/>
    </location>
</feature>
<dbReference type="InterPro" id="IPR036867">
    <property type="entry name" value="R3H_dom_sf"/>
</dbReference>
<dbReference type="Pfam" id="PF00644">
    <property type="entry name" value="PARP"/>
    <property type="match status" value="1"/>
</dbReference>
<feature type="repeat" description="ANK" evidence="10">
    <location>
        <begin position="1900"/>
        <end position="1932"/>
    </location>
</feature>
<dbReference type="Gene3D" id="1.25.40.20">
    <property type="entry name" value="Ankyrin repeat-containing domain"/>
    <property type="match status" value="8"/>
</dbReference>
<evidence type="ECO:0000256" key="5">
    <source>
        <dbReference type="ARBA" id="ARBA00022695"/>
    </source>
</evidence>
<evidence type="ECO:0000256" key="4">
    <source>
        <dbReference type="ARBA" id="ARBA00022679"/>
    </source>
</evidence>
<dbReference type="SUPFAM" id="SSF53098">
    <property type="entry name" value="Ribonuclease H-like"/>
    <property type="match status" value="1"/>
</dbReference>
<dbReference type="PROSITE" id="PS51059">
    <property type="entry name" value="PARP_CATALYTIC"/>
    <property type="match status" value="1"/>
</dbReference>
<dbReference type="SUPFAM" id="SSF54160">
    <property type="entry name" value="Chromo domain-like"/>
    <property type="match status" value="1"/>
</dbReference>
<keyword evidence="3 11" id="KW-0328">Glycosyltransferase</keyword>
<dbReference type="InterPro" id="IPR006941">
    <property type="entry name" value="RNase_CAF1"/>
</dbReference>
<dbReference type="Pfam" id="PF05406">
    <property type="entry name" value="WGR"/>
    <property type="match status" value="1"/>
</dbReference>
<evidence type="ECO:0000259" key="15">
    <source>
        <dbReference type="PROSITE" id="PS51977"/>
    </source>
</evidence>
<evidence type="ECO:0000256" key="9">
    <source>
        <dbReference type="ARBA" id="ARBA00023242"/>
    </source>
</evidence>
<dbReference type="SUPFAM" id="SSF142921">
    <property type="entry name" value="WGR domain-like"/>
    <property type="match status" value="1"/>
</dbReference>
<feature type="repeat" description="ANK" evidence="10">
    <location>
        <begin position="1144"/>
        <end position="1176"/>
    </location>
</feature>
<dbReference type="PROSITE" id="PS50297">
    <property type="entry name" value="ANK_REP_REGION"/>
    <property type="match status" value="10"/>
</dbReference>
<reference evidence="16" key="1">
    <citation type="submission" date="2020-01" db="EMBL/GenBank/DDBJ databases">
        <title>Genome Sequencing of Three Apophysomyces-Like Fungal Strains Confirms a Novel Fungal Genus in the Mucoromycota with divergent Burkholderia-like Endosymbiotic Bacteria.</title>
        <authorList>
            <person name="Stajich J.E."/>
            <person name="Macias A.M."/>
            <person name="Carter-House D."/>
            <person name="Lovett B."/>
            <person name="Kasson L.R."/>
            <person name="Berry K."/>
            <person name="Grigoriev I."/>
            <person name="Chang Y."/>
            <person name="Spatafora J."/>
            <person name="Kasson M.T."/>
        </authorList>
    </citation>
    <scope>NUCLEOTIDE SEQUENCE</scope>
    <source>
        <strain evidence="16">NRRL A-21654</strain>
    </source>
</reference>
<dbReference type="Gene3D" id="1.20.142.10">
    <property type="entry name" value="Poly(ADP-ribose) polymerase, regulatory domain"/>
    <property type="match status" value="1"/>
</dbReference>
<evidence type="ECO:0000313" key="16">
    <source>
        <dbReference type="EMBL" id="KAF7723583.1"/>
    </source>
</evidence>
<feature type="repeat" description="ANK" evidence="10">
    <location>
        <begin position="1966"/>
        <end position="2004"/>
    </location>
</feature>
<dbReference type="CDD" id="cd07997">
    <property type="entry name" value="WGR_PARP"/>
    <property type="match status" value="1"/>
</dbReference>
<dbReference type="PROSITE" id="PS51060">
    <property type="entry name" value="PARP_ALPHA_HD"/>
    <property type="match status" value="1"/>
</dbReference>
<gene>
    <name evidence="16" type="ORF">EC973_001824</name>
</gene>
<feature type="region of interest" description="Disordered" evidence="12">
    <location>
        <begin position="3466"/>
        <end position="3492"/>
    </location>
</feature>
<evidence type="ECO:0000256" key="7">
    <source>
        <dbReference type="ARBA" id="ARBA00023027"/>
    </source>
</evidence>
<dbReference type="EMBL" id="JABAYA010000146">
    <property type="protein sequence ID" value="KAF7723583.1"/>
    <property type="molecule type" value="Genomic_DNA"/>
</dbReference>
<dbReference type="PROSITE" id="PS51977">
    <property type="entry name" value="WGR"/>
    <property type="match status" value="1"/>
</dbReference>
<dbReference type="SUPFAM" id="SSF56399">
    <property type="entry name" value="ADP-ribosylation"/>
    <property type="match status" value="1"/>
</dbReference>
<evidence type="ECO:0000256" key="11">
    <source>
        <dbReference type="RuleBase" id="RU362114"/>
    </source>
</evidence>
<dbReference type="InterPro" id="IPR016197">
    <property type="entry name" value="Chromo-like_dom_sf"/>
</dbReference>
<keyword evidence="4 11" id="KW-0808">Transferase</keyword>
<dbReference type="CDD" id="cd00024">
    <property type="entry name" value="CD_CSD"/>
    <property type="match status" value="1"/>
</dbReference>
<evidence type="ECO:0000256" key="8">
    <source>
        <dbReference type="ARBA" id="ARBA00023043"/>
    </source>
</evidence>
<dbReference type="InterPro" id="IPR002110">
    <property type="entry name" value="Ankyrin_rpt"/>
</dbReference>
<comment type="caution">
    <text evidence="16">The sequence shown here is derived from an EMBL/GenBank/DDBJ whole genome shotgun (WGS) entry which is preliminary data.</text>
</comment>
<dbReference type="PRINTS" id="PR01415">
    <property type="entry name" value="ANKYRIN"/>
</dbReference>
<dbReference type="InterPro" id="IPR036616">
    <property type="entry name" value="Poly(ADP-ribose)pol_reg_dom_sf"/>
</dbReference>
<feature type="domain" description="WGR" evidence="15">
    <location>
        <begin position="2799"/>
        <end position="2900"/>
    </location>
</feature>
<dbReference type="SMART" id="SM00248">
    <property type="entry name" value="ANK"/>
    <property type="match status" value="27"/>
</dbReference>
<feature type="repeat" description="ANK" evidence="10">
    <location>
        <begin position="1933"/>
        <end position="1965"/>
    </location>
</feature>
<feature type="region of interest" description="Disordered" evidence="12">
    <location>
        <begin position="401"/>
        <end position="426"/>
    </location>
</feature>
<feature type="repeat" description="ANK" evidence="10">
    <location>
        <begin position="1211"/>
        <end position="1243"/>
    </location>
</feature>
<evidence type="ECO:0000256" key="1">
    <source>
        <dbReference type="ARBA" id="ARBA00004123"/>
    </source>
</evidence>
<evidence type="ECO:0000256" key="3">
    <source>
        <dbReference type="ARBA" id="ARBA00022676"/>
    </source>
</evidence>
<feature type="region of interest" description="Disordered" evidence="12">
    <location>
        <begin position="2072"/>
        <end position="2102"/>
    </location>
</feature>
<dbReference type="PANTHER" id="PTHR24126">
    <property type="entry name" value="ANKYRIN REPEAT, PH AND SEC7 DOMAIN CONTAINING PROTEIN SECG-RELATED"/>
    <property type="match status" value="1"/>
</dbReference>
<keyword evidence="7 11" id="KW-0520">NAD</keyword>
<dbReference type="GO" id="GO:0003950">
    <property type="term" value="F:NAD+ poly-ADP-ribosyltransferase activity"/>
    <property type="evidence" value="ECO:0007669"/>
    <property type="project" value="UniProtKB-UniRule"/>
</dbReference>
<dbReference type="InterPro" id="IPR036397">
    <property type="entry name" value="RNaseH_sf"/>
</dbReference>
<keyword evidence="17" id="KW-1185">Reference proteome</keyword>
<feature type="repeat" description="ANK" evidence="10">
    <location>
        <begin position="1178"/>
        <end position="1210"/>
    </location>
</feature>
<evidence type="ECO:0000259" key="14">
    <source>
        <dbReference type="PROSITE" id="PS51060"/>
    </source>
</evidence>
<dbReference type="Gene3D" id="3.90.228.10">
    <property type="match status" value="1"/>
</dbReference>
<dbReference type="PROSITE" id="PS50088">
    <property type="entry name" value="ANK_REPEAT"/>
    <property type="match status" value="13"/>
</dbReference>
<proteinExistence type="inferred from homology"/>
<keyword evidence="6" id="KW-0677">Repeat</keyword>
<dbReference type="GO" id="GO:0016779">
    <property type="term" value="F:nucleotidyltransferase activity"/>
    <property type="evidence" value="ECO:0007669"/>
    <property type="project" value="UniProtKB-KW"/>
</dbReference>
<dbReference type="GO" id="GO:0003676">
    <property type="term" value="F:nucleic acid binding"/>
    <property type="evidence" value="ECO:0007669"/>
    <property type="project" value="InterPro"/>
</dbReference>
<feature type="compositionally biased region" description="Acidic residues" evidence="12">
    <location>
        <begin position="413"/>
        <end position="426"/>
    </location>
</feature>
<keyword evidence="9" id="KW-0539">Nucleus</keyword>
<feature type="repeat" description="ANK" evidence="10">
    <location>
        <begin position="1617"/>
        <end position="1645"/>
    </location>
</feature>
<feature type="compositionally biased region" description="Low complexity" evidence="12">
    <location>
        <begin position="3482"/>
        <end position="3492"/>
    </location>
</feature>
<comment type="similarity">
    <text evidence="2">Belongs to the CAF1 family.</text>
</comment>
<dbReference type="SUPFAM" id="SSF82708">
    <property type="entry name" value="R3H domain"/>
    <property type="match status" value="1"/>
</dbReference>
<evidence type="ECO:0000256" key="12">
    <source>
        <dbReference type="SAM" id="MobiDB-lite"/>
    </source>
</evidence>
<accession>A0A8H7BT59</accession>
<dbReference type="Pfam" id="PF04857">
    <property type="entry name" value="CAF1"/>
    <property type="match status" value="1"/>
</dbReference>